<dbReference type="PANTHER" id="PTHR47510">
    <property type="entry name" value="REVERSE TRANSCRIPTASE DOMAIN-CONTAINING PROTEIN"/>
    <property type="match status" value="1"/>
</dbReference>
<evidence type="ECO:0000313" key="2">
    <source>
        <dbReference type="Proteomes" id="UP001519460"/>
    </source>
</evidence>
<proteinExistence type="predicted"/>
<dbReference type="Proteomes" id="UP001519460">
    <property type="component" value="Unassembled WGS sequence"/>
</dbReference>
<organism evidence="1 2">
    <name type="scientific">Batillaria attramentaria</name>
    <dbReference type="NCBI Taxonomy" id="370345"/>
    <lineage>
        <taxon>Eukaryota</taxon>
        <taxon>Metazoa</taxon>
        <taxon>Spiralia</taxon>
        <taxon>Lophotrochozoa</taxon>
        <taxon>Mollusca</taxon>
        <taxon>Gastropoda</taxon>
        <taxon>Caenogastropoda</taxon>
        <taxon>Sorbeoconcha</taxon>
        <taxon>Cerithioidea</taxon>
        <taxon>Batillariidae</taxon>
        <taxon>Batillaria</taxon>
    </lineage>
</organism>
<evidence type="ECO:0000313" key="1">
    <source>
        <dbReference type="EMBL" id="KAK7485557.1"/>
    </source>
</evidence>
<dbReference type="PANTHER" id="PTHR47510:SF3">
    <property type="entry name" value="ENDO_EXONUCLEASE_PHOSPHATASE DOMAIN-CONTAINING PROTEIN"/>
    <property type="match status" value="1"/>
</dbReference>
<comment type="caution">
    <text evidence="1">The sequence shown here is derived from an EMBL/GenBank/DDBJ whole genome shotgun (WGS) entry which is preliminary data.</text>
</comment>
<keyword evidence="2" id="KW-1185">Reference proteome</keyword>
<gene>
    <name evidence="1" type="ORF">BaRGS_00023245</name>
</gene>
<feature type="non-terminal residue" evidence="1">
    <location>
        <position position="100"/>
    </location>
</feature>
<reference evidence="1 2" key="1">
    <citation type="journal article" date="2023" name="Sci. Data">
        <title>Genome assembly of the Korean intertidal mud-creeper Batillaria attramentaria.</title>
        <authorList>
            <person name="Patra A.K."/>
            <person name="Ho P.T."/>
            <person name="Jun S."/>
            <person name="Lee S.J."/>
            <person name="Kim Y."/>
            <person name="Won Y.J."/>
        </authorList>
    </citation>
    <scope>NUCLEOTIDE SEQUENCE [LARGE SCALE GENOMIC DNA]</scope>
    <source>
        <strain evidence="1">Wonlab-2016</strain>
    </source>
</reference>
<protein>
    <recommendedName>
        <fullName evidence="3">Transposase</fullName>
    </recommendedName>
</protein>
<sequence length="100" mass="11766">MDETVMVVSEYIKWCEQKEIPTKKVKVFPNSKPWVTKELKETICRKREAYLNNDIGAGRQIQKELGQQIRKAKSEYKDKIELLFRGGYMHDAWKGLKSMA</sequence>
<evidence type="ECO:0008006" key="3">
    <source>
        <dbReference type="Google" id="ProtNLM"/>
    </source>
</evidence>
<dbReference type="AlphaFoldDB" id="A0ABD0KF36"/>
<accession>A0ABD0KF36</accession>
<dbReference type="EMBL" id="JACVVK020000193">
    <property type="protein sequence ID" value="KAK7485557.1"/>
    <property type="molecule type" value="Genomic_DNA"/>
</dbReference>
<name>A0ABD0KF36_9CAEN</name>